<evidence type="ECO:0000256" key="1">
    <source>
        <dbReference type="ARBA" id="ARBA00004141"/>
    </source>
</evidence>
<evidence type="ECO:0008006" key="9">
    <source>
        <dbReference type="Google" id="ProtNLM"/>
    </source>
</evidence>
<comment type="subcellular location">
    <subcellularLocation>
        <location evidence="1">Membrane</location>
        <topology evidence="1">Multi-pass membrane protein</topology>
    </subcellularLocation>
</comment>
<dbReference type="PANTHER" id="PTHR42198">
    <property type="entry name" value="INTEGRAL MEMBRANE PROTEIN"/>
    <property type="match status" value="1"/>
</dbReference>
<feature type="transmembrane region" description="Helical" evidence="6">
    <location>
        <begin position="280"/>
        <end position="298"/>
    </location>
</feature>
<name>M0DBH3_HALPD</name>
<proteinExistence type="predicted"/>
<evidence type="ECO:0000256" key="6">
    <source>
        <dbReference type="SAM" id="Phobius"/>
    </source>
</evidence>
<protein>
    <recommendedName>
        <fullName evidence="9">HTR-like protein</fullName>
    </recommendedName>
</protein>
<evidence type="ECO:0000256" key="2">
    <source>
        <dbReference type="ARBA" id="ARBA00022692"/>
    </source>
</evidence>
<dbReference type="eggNOG" id="arCOG02673">
    <property type="taxonomic scope" value="Archaea"/>
</dbReference>
<keyword evidence="2 6" id="KW-0812">Transmembrane</keyword>
<evidence type="ECO:0000256" key="3">
    <source>
        <dbReference type="ARBA" id="ARBA00022989"/>
    </source>
</evidence>
<evidence type="ECO:0000313" key="8">
    <source>
        <dbReference type="Proteomes" id="UP000011513"/>
    </source>
</evidence>
<evidence type="ECO:0000256" key="5">
    <source>
        <dbReference type="SAM" id="MobiDB-lite"/>
    </source>
</evidence>
<keyword evidence="8" id="KW-1185">Reference proteome</keyword>
<keyword evidence="3 6" id="KW-1133">Transmembrane helix</keyword>
<feature type="transmembrane region" description="Helical" evidence="6">
    <location>
        <begin position="149"/>
        <end position="168"/>
    </location>
</feature>
<sequence>MARIEAKVRDLVSSDPEMRSAVETVLARSDDGEVRWVDVKGDITSGHWGRLIEKGVLVDGDEGFELADAEATRAGLEEASATAASPASSSSSTASSVDLDDEDSSWSMYDKMAGVVTVGLFAAYGWKPLRDIIGSAMDVVLGPLTELLPFYAVIMVIALATGLYSTLLQANLMNMEKMGAYQERMKDIQKRQKEAREAGDDEALDAIQEEQMEAMGDQLGMFKEQFRPMVWIMFITIPAFLWMYWAIGVGGNADPHVTMGNIVLPLVGSVEWTEGVLGPMQAWIIWYFLCSMGFTQIIRKSLNIDISPSAS</sequence>
<dbReference type="GO" id="GO:0016020">
    <property type="term" value="C:membrane"/>
    <property type="evidence" value="ECO:0007669"/>
    <property type="project" value="UniProtKB-SubCell"/>
</dbReference>
<feature type="transmembrane region" description="Helical" evidence="6">
    <location>
        <begin position="229"/>
        <end position="247"/>
    </location>
</feature>
<dbReference type="PATRIC" id="fig|1227487.5.peg.1233"/>
<organism evidence="7 8">
    <name type="scientific">Halogeometricum pallidum JCM 14848</name>
    <dbReference type="NCBI Taxonomy" id="1227487"/>
    <lineage>
        <taxon>Archaea</taxon>
        <taxon>Methanobacteriati</taxon>
        <taxon>Methanobacteriota</taxon>
        <taxon>Stenosarchaea group</taxon>
        <taxon>Halobacteria</taxon>
        <taxon>Halobacteriales</taxon>
        <taxon>Haloferacaceae</taxon>
        <taxon>Halogeometricum</taxon>
    </lineage>
</organism>
<dbReference type="EMBL" id="AOIV01000010">
    <property type="protein sequence ID" value="ELZ32811.1"/>
    <property type="molecule type" value="Genomic_DNA"/>
</dbReference>
<dbReference type="Pfam" id="PF01956">
    <property type="entry name" value="EMC3_TMCO1"/>
    <property type="match status" value="1"/>
</dbReference>
<dbReference type="InterPro" id="IPR038978">
    <property type="entry name" value="MJ0935"/>
</dbReference>
<gene>
    <name evidence="7" type="ORF">C474_06045</name>
</gene>
<dbReference type="SMART" id="SM01415">
    <property type="entry name" value="DUF106"/>
    <property type="match status" value="1"/>
</dbReference>
<accession>M0DBH3</accession>
<dbReference type="InterPro" id="IPR002809">
    <property type="entry name" value="EMC3/TMCO1"/>
</dbReference>
<dbReference type="AlphaFoldDB" id="M0DBH3"/>
<keyword evidence="4 6" id="KW-0472">Membrane</keyword>
<dbReference type="PANTHER" id="PTHR42198:SF1">
    <property type="entry name" value="INTEGRAL MEMBRANE PROTEIN"/>
    <property type="match status" value="1"/>
</dbReference>
<dbReference type="Proteomes" id="UP000011513">
    <property type="component" value="Unassembled WGS sequence"/>
</dbReference>
<feature type="region of interest" description="Disordered" evidence="5">
    <location>
        <begin position="77"/>
        <end position="97"/>
    </location>
</feature>
<dbReference type="RefSeq" id="WP_008384919.1">
    <property type="nucleotide sequence ID" value="NZ_AOIV01000010.1"/>
</dbReference>
<dbReference type="InParanoid" id="M0DBH3"/>
<evidence type="ECO:0000256" key="4">
    <source>
        <dbReference type="ARBA" id="ARBA00023136"/>
    </source>
</evidence>
<comment type="caution">
    <text evidence="7">The sequence shown here is derived from an EMBL/GenBank/DDBJ whole genome shotgun (WGS) entry which is preliminary data.</text>
</comment>
<feature type="compositionally biased region" description="Low complexity" evidence="5">
    <location>
        <begin position="79"/>
        <end position="96"/>
    </location>
</feature>
<reference evidence="7 8" key="1">
    <citation type="journal article" date="2014" name="PLoS Genet.">
        <title>Phylogenetically driven sequencing of extremely halophilic archaea reveals strategies for static and dynamic osmo-response.</title>
        <authorList>
            <person name="Becker E.A."/>
            <person name="Seitzer P.M."/>
            <person name="Tritt A."/>
            <person name="Larsen D."/>
            <person name="Krusor M."/>
            <person name="Yao A.I."/>
            <person name="Wu D."/>
            <person name="Madern D."/>
            <person name="Eisen J.A."/>
            <person name="Darling A.E."/>
            <person name="Facciotti M.T."/>
        </authorList>
    </citation>
    <scope>NUCLEOTIDE SEQUENCE [LARGE SCALE GENOMIC DNA]</scope>
    <source>
        <strain evidence="7 8">JCM 14848</strain>
    </source>
</reference>
<dbReference type="OrthoDB" id="84619at2157"/>
<evidence type="ECO:0000313" key="7">
    <source>
        <dbReference type="EMBL" id="ELZ32811.1"/>
    </source>
</evidence>
<feature type="transmembrane region" description="Helical" evidence="6">
    <location>
        <begin position="112"/>
        <end position="129"/>
    </location>
</feature>